<organism evidence="1 2">
    <name type="scientific">Burkholderia multivorans</name>
    <dbReference type="NCBI Taxonomy" id="87883"/>
    <lineage>
        <taxon>Bacteria</taxon>
        <taxon>Pseudomonadati</taxon>
        <taxon>Pseudomonadota</taxon>
        <taxon>Betaproteobacteria</taxon>
        <taxon>Burkholderiales</taxon>
        <taxon>Burkholderiaceae</taxon>
        <taxon>Burkholderia</taxon>
        <taxon>Burkholderia cepacia complex</taxon>
    </lineage>
</organism>
<sequence length="74" mass="8218">MSERLMDAADLVRLTGLKRYSKQAEWFKTNFNIDVVRCADGSIVMTWAQFDALMARRAGIATGAAAPSVELCYD</sequence>
<name>A0AAP2HQG0_9BURK</name>
<accession>A0AAP2HQG0</accession>
<comment type="caution">
    <text evidence="1">The sequence shown here is derived from an EMBL/GenBank/DDBJ whole genome shotgun (WGS) entry which is preliminary data.</text>
</comment>
<dbReference type="RefSeq" id="WP_105752871.1">
    <property type="nucleotide sequence ID" value="NZ_CAJORQ010000025.1"/>
</dbReference>
<reference evidence="1" key="1">
    <citation type="submission" date="2021-06" db="EMBL/GenBank/DDBJ databases">
        <title>A collection of bacterial strains from the Burkholderia cepacia Research Laboratory and Repository.</title>
        <authorList>
            <person name="Lipuma J."/>
            <person name="Spilker T."/>
        </authorList>
    </citation>
    <scope>NUCLEOTIDE SEQUENCE</scope>
    <source>
        <strain evidence="1">AU37435</strain>
    </source>
</reference>
<dbReference type="Proteomes" id="UP001196915">
    <property type="component" value="Unassembled WGS sequence"/>
</dbReference>
<protein>
    <submittedName>
        <fullName evidence="1">DUF4224 domain-containing protein</fullName>
    </submittedName>
</protein>
<evidence type="ECO:0000313" key="1">
    <source>
        <dbReference type="EMBL" id="MBU9359674.1"/>
    </source>
</evidence>
<dbReference type="AlphaFoldDB" id="A0AAP2HQG0"/>
<gene>
    <name evidence="1" type="ORF">KTE52_25375</name>
</gene>
<evidence type="ECO:0000313" key="2">
    <source>
        <dbReference type="Proteomes" id="UP001196915"/>
    </source>
</evidence>
<dbReference type="EMBL" id="JAHPMX010000019">
    <property type="protein sequence ID" value="MBU9359674.1"/>
    <property type="molecule type" value="Genomic_DNA"/>
</dbReference>
<proteinExistence type="predicted"/>